<protein>
    <submittedName>
        <fullName evidence="2">Uncharacterized protein</fullName>
    </submittedName>
</protein>
<feature type="transmembrane region" description="Helical" evidence="1">
    <location>
        <begin position="20"/>
        <end position="39"/>
    </location>
</feature>
<keyword evidence="3" id="KW-1185">Reference proteome</keyword>
<keyword evidence="1" id="KW-0812">Transmembrane</keyword>
<keyword evidence="1" id="KW-1133">Transmembrane helix</keyword>
<keyword evidence="1" id="KW-0472">Membrane</keyword>
<comment type="caution">
    <text evidence="2">The sequence shown here is derived from an EMBL/GenBank/DDBJ whole genome shotgun (WGS) entry which is preliminary data.</text>
</comment>
<dbReference type="Proteomes" id="UP000295129">
    <property type="component" value="Unassembled WGS sequence"/>
</dbReference>
<name>A0A4R6DXP6_9RHOO</name>
<sequence>MLLPPTTAPRYNGGMKKPALLIAIGVAIALLALASFFRYEIVTPSGNRAPYKLDRWTGETTLLIGAEERPVVRVEPNEFDKAFGDPNYQGPKQQ</sequence>
<dbReference type="AlphaFoldDB" id="A0A4R6DXP6"/>
<reference evidence="2 3" key="1">
    <citation type="submission" date="2019-03" db="EMBL/GenBank/DDBJ databases">
        <title>Genomic Encyclopedia of Type Strains, Phase IV (KMG-IV): sequencing the most valuable type-strain genomes for metagenomic binning, comparative biology and taxonomic classification.</title>
        <authorList>
            <person name="Goeker M."/>
        </authorList>
    </citation>
    <scope>NUCLEOTIDE SEQUENCE [LARGE SCALE GENOMIC DNA]</scope>
    <source>
        <strain evidence="2 3">DSM 12121</strain>
    </source>
</reference>
<dbReference type="EMBL" id="SNVV01000012">
    <property type="protein sequence ID" value="TDN49158.1"/>
    <property type="molecule type" value="Genomic_DNA"/>
</dbReference>
<gene>
    <name evidence="2" type="ORF">C7389_1129</name>
</gene>
<organism evidence="2 3">
    <name type="scientific">Azoarcus indigens</name>
    <dbReference type="NCBI Taxonomy" id="29545"/>
    <lineage>
        <taxon>Bacteria</taxon>
        <taxon>Pseudomonadati</taxon>
        <taxon>Pseudomonadota</taxon>
        <taxon>Betaproteobacteria</taxon>
        <taxon>Rhodocyclales</taxon>
        <taxon>Zoogloeaceae</taxon>
        <taxon>Azoarcus</taxon>
    </lineage>
</organism>
<evidence type="ECO:0000256" key="1">
    <source>
        <dbReference type="SAM" id="Phobius"/>
    </source>
</evidence>
<evidence type="ECO:0000313" key="2">
    <source>
        <dbReference type="EMBL" id="TDN49158.1"/>
    </source>
</evidence>
<accession>A0A4R6DXP6</accession>
<proteinExistence type="predicted"/>
<evidence type="ECO:0000313" key="3">
    <source>
        <dbReference type="Proteomes" id="UP000295129"/>
    </source>
</evidence>